<dbReference type="Gene3D" id="3.40.50.720">
    <property type="entry name" value="NAD(P)-binding Rossmann-like Domain"/>
    <property type="match status" value="1"/>
</dbReference>
<evidence type="ECO:0000256" key="2">
    <source>
        <dbReference type="ARBA" id="ARBA00023002"/>
    </source>
</evidence>
<reference evidence="4 5" key="1">
    <citation type="submission" date="2024-10" db="EMBL/GenBank/DDBJ databases">
        <title>The Natural Products Discovery Center: Release of the First 8490 Sequenced Strains for Exploring Actinobacteria Biosynthetic Diversity.</title>
        <authorList>
            <person name="Kalkreuter E."/>
            <person name="Kautsar S.A."/>
            <person name="Yang D."/>
            <person name="Bader C.D."/>
            <person name="Teijaro C.N."/>
            <person name="Fluegel L."/>
            <person name="Davis C.M."/>
            <person name="Simpson J.R."/>
            <person name="Lauterbach L."/>
            <person name="Steele A.D."/>
            <person name="Gui C."/>
            <person name="Meng S."/>
            <person name="Li G."/>
            <person name="Viehrig K."/>
            <person name="Ye F."/>
            <person name="Su P."/>
            <person name="Kiefer A.F."/>
            <person name="Nichols A."/>
            <person name="Cepeda A.J."/>
            <person name="Yan W."/>
            <person name="Fan B."/>
            <person name="Jiang Y."/>
            <person name="Adhikari A."/>
            <person name="Zheng C.-J."/>
            <person name="Schuster L."/>
            <person name="Cowan T.M."/>
            <person name="Smanski M.J."/>
            <person name="Chevrette M.G."/>
            <person name="De Carvalho L.P.S."/>
            <person name="Shen B."/>
        </authorList>
    </citation>
    <scope>NUCLEOTIDE SEQUENCE [LARGE SCALE GENOMIC DNA]</scope>
    <source>
        <strain evidence="4 5">NPDC049639</strain>
    </source>
</reference>
<keyword evidence="2" id="KW-0560">Oxidoreductase</keyword>
<evidence type="ECO:0000313" key="5">
    <source>
        <dbReference type="Proteomes" id="UP001612915"/>
    </source>
</evidence>
<dbReference type="Proteomes" id="UP001612915">
    <property type="component" value="Unassembled WGS sequence"/>
</dbReference>
<accession>A0ABW8AKM0</accession>
<dbReference type="PANTHER" id="PTHR44169">
    <property type="entry name" value="NADPH-DEPENDENT 1-ACYLDIHYDROXYACETONE PHOSPHATE REDUCTASE"/>
    <property type="match status" value="1"/>
</dbReference>
<comment type="similarity">
    <text evidence="1 3">Belongs to the short-chain dehydrogenases/reductases (SDR) family.</text>
</comment>
<organism evidence="4 5">
    <name type="scientific">Spongisporangium articulatum</name>
    <dbReference type="NCBI Taxonomy" id="3362603"/>
    <lineage>
        <taxon>Bacteria</taxon>
        <taxon>Bacillati</taxon>
        <taxon>Actinomycetota</taxon>
        <taxon>Actinomycetes</taxon>
        <taxon>Kineosporiales</taxon>
        <taxon>Kineosporiaceae</taxon>
        <taxon>Spongisporangium</taxon>
    </lineage>
</organism>
<evidence type="ECO:0000256" key="3">
    <source>
        <dbReference type="RuleBase" id="RU000363"/>
    </source>
</evidence>
<dbReference type="RefSeq" id="WP_398277584.1">
    <property type="nucleotide sequence ID" value="NZ_JBITLV010000002.1"/>
</dbReference>
<dbReference type="PRINTS" id="PR00081">
    <property type="entry name" value="GDHRDH"/>
</dbReference>
<evidence type="ECO:0000256" key="1">
    <source>
        <dbReference type="ARBA" id="ARBA00006484"/>
    </source>
</evidence>
<evidence type="ECO:0000313" key="4">
    <source>
        <dbReference type="EMBL" id="MFI7586925.1"/>
    </source>
</evidence>
<dbReference type="NCBIfam" id="NF006119">
    <property type="entry name" value="PRK08264.1-5"/>
    <property type="match status" value="1"/>
</dbReference>
<sequence length="240" mass="24179">MEISGSVALVTGANRGLGAEFVKALLAAGAAKVYAASRAGADPNLPGVVPVKLDVTDTASVAALAEELRDVSIVVNNAGTLAATQLTGTDLESTLGAVRENVETNTLAPLALTQAFAPVLAANGGGAVVNVLSVLSWFVLSPEGAGYSASKAAAWQLTNAQRILLRGNGTQVLAVHVGFMDTDMARNAPGPKLPPAQAAELVLAALRDGREEVLLDDVSRHVQAGLAHGVAGLYPSTGAA</sequence>
<dbReference type="Pfam" id="PF00106">
    <property type="entry name" value="adh_short"/>
    <property type="match status" value="1"/>
</dbReference>
<dbReference type="InterPro" id="IPR002347">
    <property type="entry name" value="SDR_fam"/>
</dbReference>
<dbReference type="PROSITE" id="PS00061">
    <property type="entry name" value="ADH_SHORT"/>
    <property type="match status" value="1"/>
</dbReference>
<proteinExistence type="inferred from homology"/>
<dbReference type="PRINTS" id="PR00080">
    <property type="entry name" value="SDRFAMILY"/>
</dbReference>
<comment type="caution">
    <text evidence="4">The sequence shown here is derived from an EMBL/GenBank/DDBJ whole genome shotgun (WGS) entry which is preliminary data.</text>
</comment>
<dbReference type="InterPro" id="IPR020904">
    <property type="entry name" value="Sc_DH/Rdtase_CS"/>
</dbReference>
<keyword evidence="5" id="KW-1185">Reference proteome</keyword>
<dbReference type="EMBL" id="JBITLV010000002">
    <property type="protein sequence ID" value="MFI7586925.1"/>
    <property type="molecule type" value="Genomic_DNA"/>
</dbReference>
<dbReference type="InterPro" id="IPR036291">
    <property type="entry name" value="NAD(P)-bd_dom_sf"/>
</dbReference>
<protein>
    <submittedName>
        <fullName evidence="4">SDR family oxidoreductase</fullName>
    </submittedName>
</protein>
<dbReference type="SUPFAM" id="SSF51735">
    <property type="entry name" value="NAD(P)-binding Rossmann-fold domains"/>
    <property type="match status" value="1"/>
</dbReference>
<dbReference type="PANTHER" id="PTHR44169:SF6">
    <property type="entry name" value="NADPH-DEPENDENT 1-ACYLDIHYDROXYACETONE PHOSPHATE REDUCTASE"/>
    <property type="match status" value="1"/>
</dbReference>
<gene>
    <name evidence="4" type="ORF">ACIB24_07605</name>
</gene>
<name>A0ABW8AKM0_9ACTN</name>